<organism evidence="4 5">
    <name type="scientific">Streptomyces daliensis</name>
    <dbReference type="NCBI Taxonomy" id="299421"/>
    <lineage>
        <taxon>Bacteria</taxon>
        <taxon>Bacillati</taxon>
        <taxon>Actinomycetota</taxon>
        <taxon>Actinomycetes</taxon>
        <taxon>Kitasatosporales</taxon>
        <taxon>Streptomycetaceae</taxon>
        <taxon>Streptomyces</taxon>
    </lineage>
</organism>
<comment type="caution">
    <text evidence="4">The sequence shown here is derived from an EMBL/GenBank/DDBJ whole genome shotgun (WGS) entry which is preliminary data.</text>
</comment>
<proteinExistence type="inferred from homology"/>
<dbReference type="GO" id="GO:0046872">
    <property type="term" value="F:metal ion binding"/>
    <property type="evidence" value="ECO:0007669"/>
    <property type="project" value="UniProtKB-KW"/>
</dbReference>
<gene>
    <name evidence="4" type="ORF">KDA82_01375</name>
</gene>
<accession>A0A8T4IIJ1</accession>
<feature type="region of interest" description="Disordered" evidence="3">
    <location>
        <begin position="337"/>
        <end position="360"/>
    </location>
</feature>
<comment type="cofactor">
    <cofactor evidence="2">
        <name>Mg(2+)</name>
        <dbReference type="ChEBI" id="CHEBI:18420"/>
    </cofactor>
</comment>
<evidence type="ECO:0000256" key="3">
    <source>
        <dbReference type="SAM" id="MobiDB-lite"/>
    </source>
</evidence>
<dbReference type="EMBL" id="JAGSMN010000025">
    <property type="protein sequence ID" value="MBR7671709.1"/>
    <property type="molecule type" value="Genomic_DNA"/>
</dbReference>
<dbReference type="SFLD" id="SFLDS00005">
    <property type="entry name" value="Isoprenoid_Synthase_Type_I"/>
    <property type="match status" value="1"/>
</dbReference>
<dbReference type="AlphaFoldDB" id="A0A8T4IIJ1"/>
<feature type="region of interest" description="Disordered" evidence="3">
    <location>
        <begin position="368"/>
        <end position="387"/>
    </location>
</feature>
<dbReference type="PANTHER" id="PTHR35201:SF4">
    <property type="entry name" value="BETA-PINACENE SYNTHASE-RELATED"/>
    <property type="match status" value="1"/>
</dbReference>
<sequence>MCPRSVSEETPVPTAPAAGNARVELPVPPVLCPFPFSYDEEAARRADEGILAWAGSLGLPPERRTELAGHRIGTFAAMTHPDAADDDHLSLAARNMYAMFVADDHYCDEGPAGASSTLCPARLGRTLTALEGPRLSDSAAAEELVGPDLATRALREVARHMTRLGTPAQAGRLRHETSATFLAMAGESSWRLARHLPGPREYLAHRQYNGALSCLALIDVTGGYELPARDWENPAVRSLTLTASLLIILVNDLYSVAKESADIGSQSLPTLLSAHHGWPLDRSMRITGELHDHLMCHYLRREAQLTADTANTADVSPEQPRYLRGLRNWMRGSLQWHASTGRHHRRAGRPTPATDSQGPAHDRLRTALRLRPPPGLCPHCRDGRSAP</sequence>
<dbReference type="InterPro" id="IPR034686">
    <property type="entry name" value="Terpene_cyclase-like_2"/>
</dbReference>
<dbReference type="SUPFAM" id="SSF48576">
    <property type="entry name" value="Terpenoid synthases"/>
    <property type="match status" value="1"/>
</dbReference>
<evidence type="ECO:0000256" key="1">
    <source>
        <dbReference type="ARBA" id="ARBA00023239"/>
    </source>
</evidence>
<keyword evidence="2" id="KW-0460">Magnesium</keyword>
<dbReference type="PANTHER" id="PTHR35201">
    <property type="entry name" value="TERPENE SYNTHASE"/>
    <property type="match status" value="1"/>
</dbReference>
<dbReference type="GO" id="GO:0010333">
    <property type="term" value="F:terpene synthase activity"/>
    <property type="evidence" value="ECO:0007669"/>
    <property type="project" value="InterPro"/>
</dbReference>
<comment type="similarity">
    <text evidence="2">Belongs to the terpene synthase family.</text>
</comment>
<reference evidence="4" key="1">
    <citation type="submission" date="2021-04" db="EMBL/GenBank/DDBJ databases">
        <title>Sequencing of actinobacteria type strains.</title>
        <authorList>
            <person name="Nguyen G.-S."/>
            <person name="Wentzel A."/>
        </authorList>
    </citation>
    <scope>NUCLEOTIDE SEQUENCE</scope>
    <source>
        <strain evidence="4">DSM 42095</strain>
    </source>
</reference>
<keyword evidence="1 2" id="KW-0456">Lyase</keyword>
<dbReference type="SFLD" id="SFLDG01020">
    <property type="entry name" value="Terpene_Cyclase_Like_2"/>
    <property type="match status" value="1"/>
</dbReference>
<dbReference type="Proteomes" id="UP000675554">
    <property type="component" value="Unassembled WGS sequence"/>
</dbReference>
<keyword evidence="5" id="KW-1185">Reference proteome</keyword>
<dbReference type="InterPro" id="IPR008949">
    <property type="entry name" value="Isoprenoid_synthase_dom_sf"/>
</dbReference>
<dbReference type="Pfam" id="PF19086">
    <property type="entry name" value="Terpene_syn_C_2"/>
    <property type="match status" value="1"/>
</dbReference>
<dbReference type="EC" id="4.2.3.-" evidence="2"/>
<keyword evidence="2" id="KW-0479">Metal-binding</keyword>
<protein>
    <recommendedName>
        <fullName evidence="2">Terpene synthase</fullName>
        <ecNumber evidence="2">4.2.3.-</ecNumber>
    </recommendedName>
</protein>
<name>A0A8T4IIJ1_9ACTN</name>
<evidence type="ECO:0000313" key="5">
    <source>
        <dbReference type="Proteomes" id="UP000675554"/>
    </source>
</evidence>
<evidence type="ECO:0000256" key="2">
    <source>
        <dbReference type="RuleBase" id="RU366034"/>
    </source>
</evidence>
<dbReference type="Gene3D" id="1.10.600.10">
    <property type="entry name" value="Farnesyl Diphosphate Synthase"/>
    <property type="match status" value="1"/>
</dbReference>
<evidence type="ECO:0000313" key="4">
    <source>
        <dbReference type="EMBL" id="MBR7671709.1"/>
    </source>
</evidence>